<name>A0A4Y9QS96_9MICO</name>
<dbReference type="Proteomes" id="UP000298127">
    <property type="component" value="Unassembled WGS sequence"/>
</dbReference>
<gene>
    <name evidence="1" type="ORF">E4M00_14815</name>
</gene>
<keyword evidence="2" id="KW-1185">Reference proteome</keyword>
<dbReference type="AlphaFoldDB" id="A0A4Y9QS96"/>
<reference evidence="1 2" key="1">
    <citation type="journal article" date="2018" name="J. Microbiol.">
        <title>Leifsonia flava sp. nov., a novel actinobacterium isolated from the rhizosphere of Aquilegia viridiflora.</title>
        <authorList>
            <person name="Cai Y."/>
            <person name="Tao W.Z."/>
            <person name="Ma Y.J."/>
            <person name="Cheng J."/>
            <person name="Zhang M.Y."/>
            <person name="Zhang Y.X."/>
        </authorList>
    </citation>
    <scope>NUCLEOTIDE SEQUENCE [LARGE SCALE GENOMIC DNA]</scope>
    <source>
        <strain evidence="1 2">SYP-B2174</strain>
    </source>
</reference>
<protein>
    <submittedName>
        <fullName evidence="1">Uncharacterized protein</fullName>
    </submittedName>
</protein>
<comment type="caution">
    <text evidence="1">The sequence shown here is derived from an EMBL/GenBank/DDBJ whole genome shotgun (WGS) entry which is preliminary data.</text>
</comment>
<sequence length="161" mass="17495">MTGSPRIVFSTFWSGSDPMLRAWVRFRDSVIGGGHSAGLVAEPIDPRAEHPGVWRVLASNNRELARSAGWYESFASAHAHAISIRQSVNDLDILLVAGVEPATHGWYFTLDGCAVLTCGRWYGSSALSLESALAAIDALRVGHVAELSHEIRASRRSARIR</sequence>
<dbReference type="EMBL" id="SPQZ01000006">
    <property type="protein sequence ID" value="TFV95319.1"/>
    <property type="molecule type" value="Genomic_DNA"/>
</dbReference>
<organism evidence="1 2">
    <name type="scientific">Orlajensenia leifsoniae</name>
    <dbReference type="NCBI Taxonomy" id="2561933"/>
    <lineage>
        <taxon>Bacteria</taxon>
        <taxon>Bacillati</taxon>
        <taxon>Actinomycetota</taxon>
        <taxon>Actinomycetes</taxon>
        <taxon>Micrococcales</taxon>
        <taxon>Microbacteriaceae</taxon>
        <taxon>Orlajensenia</taxon>
    </lineage>
</organism>
<evidence type="ECO:0000313" key="2">
    <source>
        <dbReference type="Proteomes" id="UP000298127"/>
    </source>
</evidence>
<evidence type="ECO:0000313" key="1">
    <source>
        <dbReference type="EMBL" id="TFV95319.1"/>
    </source>
</evidence>
<accession>A0A4Y9QS96</accession>
<proteinExistence type="predicted"/>
<dbReference type="RefSeq" id="WP_135121263.1">
    <property type="nucleotide sequence ID" value="NZ_SPQZ01000006.1"/>
</dbReference>